<dbReference type="FunFam" id="3.10.250.10:FF:000026">
    <property type="entry name" value="Tequila, isoform D"/>
    <property type="match status" value="1"/>
</dbReference>
<dbReference type="Pfam" id="PF00530">
    <property type="entry name" value="SRCR"/>
    <property type="match status" value="2"/>
</dbReference>
<dbReference type="InterPro" id="IPR001190">
    <property type="entry name" value="SRCR"/>
</dbReference>
<evidence type="ECO:0000256" key="1">
    <source>
        <dbReference type="ARBA" id="ARBA00022670"/>
    </source>
</evidence>
<dbReference type="Gene3D" id="3.10.250.10">
    <property type="entry name" value="SRCR-like domain"/>
    <property type="match status" value="2"/>
</dbReference>
<dbReference type="SUPFAM" id="SSF57424">
    <property type="entry name" value="LDL receptor-like module"/>
    <property type="match status" value="2"/>
</dbReference>
<dbReference type="FunFam" id="4.10.400.10:FF:000065">
    <property type="entry name" value="Transmembrane protease serine 7"/>
    <property type="match status" value="1"/>
</dbReference>
<dbReference type="InterPro" id="IPR001314">
    <property type="entry name" value="Peptidase_S1A"/>
</dbReference>
<organism evidence="16 17">
    <name type="scientific">Ranatra chinensis</name>
    <dbReference type="NCBI Taxonomy" id="642074"/>
    <lineage>
        <taxon>Eukaryota</taxon>
        <taxon>Metazoa</taxon>
        <taxon>Ecdysozoa</taxon>
        <taxon>Arthropoda</taxon>
        <taxon>Hexapoda</taxon>
        <taxon>Insecta</taxon>
        <taxon>Pterygota</taxon>
        <taxon>Neoptera</taxon>
        <taxon>Paraneoptera</taxon>
        <taxon>Hemiptera</taxon>
        <taxon>Heteroptera</taxon>
        <taxon>Panheteroptera</taxon>
        <taxon>Nepomorpha</taxon>
        <taxon>Nepidae</taxon>
        <taxon>Ranatrinae</taxon>
        <taxon>Ranatra</taxon>
    </lineage>
</organism>
<dbReference type="InterPro" id="IPR043504">
    <property type="entry name" value="Peptidase_S1_PA_chymotrypsin"/>
</dbReference>
<dbReference type="InterPro" id="IPR002172">
    <property type="entry name" value="LDrepeatLR_classA_rpt"/>
</dbReference>
<dbReference type="GO" id="GO:0008236">
    <property type="term" value="F:serine-type peptidase activity"/>
    <property type="evidence" value="ECO:0007669"/>
    <property type="project" value="UniProtKB-KW"/>
</dbReference>
<dbReference type="Pfam" id="PF00057">
    <property type="entry name" value="Ldl_recept_a"/>
    <property type="match status" value="2"/>
</dbReference>
<dbReference type="PANTHER" id="PTHR24252:SF18">
    <property type="entry name" value="OVOCHYMASE 1"/>
    <property type="match status" value="1"/>
</dbReference>
<dbReference type="GO" id="GO:0007599">
    <property type="term" value="P:hemostasis"/>
    <property type="evidence" value="ECO:0007669"/>
    <property type="project" value="UniProtKB-KW"/>
</dbReference>
<evidence type="ECO:0008006" key="18">
    <source>
        <dbReference type="Google" id="ProtNLM"/>
    </source>
</evidence>
<dbReference type="PROSITE" id="PS00134">
    <property type="entry name" value="TRYPSIN_HIS"/>
    <property type="match status" value="1"/>
</dbReference>
<dbReference type="SMART" id="SM00192">
    <property type="entry name" value="LDLa"/>
    <property type="match status" value="2"/>
</dbReference>
<dbReference type="GO" id="GO:0006508">
    <property type="term" value="P:proteolysis"/>
    <property type="evidence" value="ECO:0007669"/>
    <property type="project" value="UniProtKB-KW"/>
</dbReference>
<feature type="disulfide bond" evidence="10">
    <location>
        <begin position="104"/>
        <end position="122"/>
    </location>
</feature>
<evidence type="ECO:0000256" key="4">
    <source>
        <dbReference type="ARBA" id="ARBA00022737"/>
    </source>
</evidence>
<dbReference type="SUPFAM" id="SSF50494">
    <property type="entry name" value="Trypsin-like serine proteases"/>
    <property type="match status" value="1"/>
</dbReference>
<keyword evidence="3" id="KW-0732">Signal</keyword>
<dbReference type="PROSITE" id="PS50287">
    <property type="entry name" value="SRCR_2"/>
    <property type="match status" value="2"/>
</dbReference>
<dbReference type="EMBL" id="JBFDAA010000002">
    <property type="protein sequence ID" value="KAL1139366.1"/>
    <property type="molecule type" value="Genomic_DNA"/>
</dbReference>
<evidence type="ECO:0000256" key="3">
    <source>
        <dbReference type="ARBA" id="ARBA00022729"/>
    </source>
</evidence>
<evidence type="ECO:0000256" key="11">
    <source>
        <dbReference type="PROSITE-ProRule" id="PRU00196"/>
    </source>
</evidence>
<dbReference type="Gene3D" id="3.50.4.10">
    <property type="entry name" value="Hepatocyte Growth Factor"/>
    <property type="match status" value="1"/>
</dbReference>
<keyword evidence="8" id="KW-0675">Receptor</keyword>
<evidence type="ECO:0000256" key="7">
    <source>
        <dbReference type="ARBA" id="ARBA00023157"/>
    </source>
</evidence>
<feature type="disulfide bond" evidence="11">
    <location>
        <begin position="334"/>
        <end position="395"/>
    </location>
</feature>
<dbReference type="PROSITE" id="PS00420">
    <property type="entry name" value="SRCR_1"/>
    <property type="match status" value="1"/>
</dbReference>
<dbReference type="InterPro" id="IPR018114">
    <property type="entry name" value="TRYPSIN_HIS"/>
</dbReference>
<evidence type="ECO:0000256" key="6">
    <source>
        <dbReference type="ARBA" id="ARBA00022825"/>
    </source>
</evidence>
<feature type="domain" description="Peptidase S1" evidence="13">
    <location>
        <begin position="433"/>
        <end position="674"/>
    </location>
</feature>
<dbReference type="InterPro" id="IPR036772">
    <property type="entry name" value="SRCR-like_dom_sf"/>
</dbReference>
<keyword evidence="5 12" id="KW-0378">Hydrolase</keyword>
<evidence type="ECO:0000259" key="13">
    <source>
        <dbReference type="PROSITE" id="PS50240"/>
    </source>
</evidence>
<feature type="disulfide bond" evidence="11">
    <location>
        <begin position="213"/>
        <end position="223"/>
    </location>
</feature>
<keyword evidence="1 12" id="KW-0645">Protease</keyword>
<evidence type="ECO:0000256" key="10">
    <source>
        <dbReference type="PROSITE-ProRule" id="PRU00124"/>
    </source>
</evidence>
<dbReference type="SMART" id="SM00020">
    <property type="entry name" value="Tryp_SPc"/>
    <property type="match status" value="1"/>
</dbReference>
<feature type="disulfide bond" evidence="11">
    <location>
        <begin position="321"/>
        <end position="385"/>
    </location>
</feature>
<dbReference type="Gene3D" id="2.40.10.10">
    <property type="entry name" value="Trypsin-like serine proteases"/>
    <property type="match status" value="1"/>
</dbReference>
<feature type="domain" description="Apple" evidence="15">
    <location>
        <begin position="11"/>
        <end position="93"/>
    </location>
</feature>
<dbReference type="InterPro" id="IPR036055">
    <property type="entry name" value="LDL_receptor-like_sf"/>
</dbReference>
<dbReference type="PANTHER" id="PTHR24252">
    <property type="entry name" value="ACROSIN-RELATED"/>
    <property type="match status" value="1"/>
</dbReference>
<dbReference type="FunFam" id="2.40.10.10:FF:000053">
    <property type="entry name" value="Neurotrypsin"/>
    <property type="match status" value="1"/>
</dbReference>
<dbReference type="SUPFAM" id="SSF57414">
    <property type="entry name" value="Hairpin loop containing domain-like"/>
    <property type="match status" value="1"/>
</dbReference>
<dbReference type="PRINTS" id="PR00258">
    <property type="entry name" value="SPERACTRCPTR"/>
</dbReference>
<keyword evidence="4" id="KW-0677">Repeat</keyword>
<feature type="domain" description="SRCR" evidence="14">
    <location>
        <begin position="293"/>
        <end position="396"/>
    </location>
</feature>
<evidence type="ECO:0000313" key="17">
    <source>
        <dbReference type="Proteomes" id="UP001558652"/>
    </source>
</evidence>
<dbReference type="AlphaFoldDB" id="A0ABD0YTS8"/>
<dbReference type="PROSITE" id="PS00135">
    <property type="entry name" value="TRYPSIN_SER"/>
    <property type="match status" value="1"/>
</dbReference>
<evidence type="ECO:0000313" key="16">
    <source>
        <dbReference type="EMBL" id="KAL1139366.1"/>
    </source>
</evidence>
<dbReference type="SMART" id="SM00202">
    <property type="entry name" value="SR"/>
    <property type="match status" value="2"/>
</dbReference>
<dbReference type="InterPro" id="IPR003609">
    <property type="entry name" value="Pan_app"/>
</dbReference>
<dbReference type="PROSITE" id="PS50948">
    <property type="entry name" value="PAN"/>
    <property type="match status" value="1"/>
</dbReference>
<evidence type="ECO:0000256" key="2">
    <source>
        <dbReference type="ARBA" id="ARBA00022696"/>
    </source>
</evidence>
<comment type="caution">
    <text evidence="16">The sequence shown here is derived from an EMBL/GenBank/DDBJ whole genome shotgun (WGS) entry which is preliminary data.</text>
</comment>
<keyword evidence="7 11" id="KW-1015">Disulfide bond</keyword>
<evidence type="ECO:0000256" key="9">
    <source>
        <dbReference type="ARBA" id="ARBA00023180"/>
    </source>
</evidence>
<evidence type="ECO:0000256" key="5">
    <source>
        <dbReference type="ARBA" id="ARBA00022801"/>
    </source>
</evidence>
<comment type="caution">
    <text evidence="11">Lacks conserved residue(s) required for the propagation of feature annotation.</text>
</comment>
<protein>
    <recommendedName>
        <fullName evidence="18">Neurotrypsin</fullName>
    </recommendedName>
</protein>
<feature type="domain" description="SRCR" evidence="14">
    <location>
        <begin position="140"/>
        <end position="244"/>
    </location>
</feature>
<dbReference type="InterPro" id="IPR009003">
    <property type="entry name" value="Peptidase_S1_PA"/>
</dbReference>
<dbReference type="PROSITE" id="PS01209">
    <property type="entry name" value="LDLRA_1"/>
    <property type="match status" value="2"/>
</dbReference>
<feature type="disulfide bond" evidence="11">
    <location>
        <begin position="365"/>
        <end position="375"/>
    </location>
</feature>
<dbReference type="FunFam" id="3.10.250.10:FF:000007">
    <property type="entry name" value="Soluble scavenger receptor cysteine-rich domain-containing protein SSC5D"/>
    <property type="match status" value="1"/>
</dbReference>
<feature type="non-terminal residue" evidence="16">
    <location>
        <position position="1"/>
    </location>
</feature>
<evidence type="ECO:0000259" key="15">
    <source>
        <dbReference type="PROSITE" id="PS50948"/>
    </source>
</evidence>
<dbReference type="SMART" id="SM00473">
    <property type="entry name" value="PAN_AP"/>
    <property type="match status" value="1"/>
</dbReference>
<evidence type="ECO:0000256" key="8">
    <source>
        <dbReference type="ARBA" id="ARBA00023170"/>
    </source>
</evidence>
<dbReference type="PROSITE" id="PS50240">
    <property type="entry name" value="TRYPSIN_DOM"/>
    <property type="match status" value="1"/>
</dbReference>
<dbReference type="CDD" id="cd00190">
    <property type="entry name" value="Tryp_SPc"/>
    <property type="match status" value="1"/>
</dbReference>
<keyword evidence="17" id="KW-1185">Reference proteome</keyword>
<proteinExistence type="predicted"/>
<dbReference type="CDD" id="cd00112">
    <property type="entry name" value="LDLa"/>
    <property type="match status" value="2"/>
</dbReference>
<evidence type="ECO:0000256" key="12">
    <source>
        <dbReference type="RuleBase" id="RU363034"/>
    </source>
</evidence>
<dbReference type="Gene3D" id="4.10.400.10">
    <property type="entry name" value="Low-density Lipoprotein Receptor"/>
    <property type="match status" value="2"/>
</dbReference>
<keyword evidence="2" id="KW-0356">Hemostasis</keyword>
<dbReference type="InterPro" id="IPR023415">
    <property type="entry name" value="LDLR_class-A_CS"/>
</dbReference>
<accession>A0ABD0YTS8</accession>
<keyword evidence="6 12" id="KW-0720">Serine protease</keyword>
<dbReference type="Pfam" id="PF00024">
    <property type="entry name" value="PAN_1"/>
    <property type="match status" value="1"/>
</dbReference>
<dbReference type="PRINTS" id="PR00722">
    <property type="entry name" value="CHYMOTRYPSIN"/>
</dbReference>
<dbReference type="SUPFAM" id="SSF56487">
    <property type="entry name" value="SRCR-like"/>
    <property type="match status" value="2"/>
</dbReference>
<dbReference type="CDD" id="cd01099">
    <property type="entry name" value="PAN_AP_HGF"/>
    <property type="match status" value="1"/>
</dbReference>
<dbReference type="InterPro" id="IPR033116">
    <property type="entry name" value="TRYPSIN_SER"/>
</dbReference>
<dbReference type="Pfam" id="PF00089">
    <property type="entry name" value="Trypsin"/>
    <property type="match status" value="1"/>
</dbReference>
<keyword evidence="9" id="KW-0325">Glycoprotein</keyword>
<dbReference type="InterPro" id="IPR001254">
    <property type="entry name" value="Trypsin_dom"/>
</dbReference>
<dbReference type="Proteomes" id="UP001558652">
    <property type="component" value="Unassembled WGS sequence"/>
</dbReference>
<evidence type="ECO:0000259" key="14">
    <source>
        <dbReference type="PROSITE" id="PS50287"/>
    </source>
</evidence>
<name>A0ABD0YTS8_9HEMI</name>
<sequence length="681" mass="75748">DCPNGSDEINCTTSLDQYSKYPNSRLIGHDVEKLFHTPLYTCAKNCNEAKDFKCRSFSFSDKFHTCILSDSNIGLSGSLASNESSWSYYEMTSRSLKCDHMFVCENGKCINKTSQCNGHNDCGDRSDERNCTWEDYGIELRLTGGGKPNEGMVEIKVLGEWGLICDDQFDLRDADVICRHIGFPLGASEQRKHSDFKTKITNGTKYFVDDLECRGNETRILECEHNGWGIHNCGPDEAAGVVCKVKEENCGFNYWQCEKIKECIPLGYLCDNVEDCTDNSDEDPARCKSPLEMRLVGHSRSDKSSEGRLEIRRFGVWGTVCDDDFGVTEAEVVCNYLGYSGPAKALKEAAYGIGDGVIWLDQVHCAGNETNVSECMHENWGQTNCRHNEDVSVSCDNQSSKKVNTEWTINEILPRQCGIPPEINVSPHFMPKVVSGFETEKGSYPWQASIRVKSLSGRSSHWCGAVIISQLHVLTAGHCLRDYIKSTYFIRAGDYDTEVNEDTEQDLELEEIWIHQDIDKLTRLNNDIALVKVKAPGFNLNKWVSVACLPNNGVEYSPDNNCTISGWGSNGNPGSGFARTLHATWLNILPQKECKADYVYGDSAITEGMFCAGSLIGGSDSCQGDSGGPFLCLDQGNYTIYGITSWGHGCGRTNSPGVYTKVSHYIDWIHEKILKSMNAVD</sequence>
<dbReference type="PROSITE" id="PS50068">
    <property type="entry name" value="LDLRA_2"/>
    <property type="match status" value="2"/>
</dbReference>
<reference evidence="16 17" key="1">
    <citation type="submission" date="2024-07" db="EMBL/GenBank/DDBJ databases">
        <title>Chromosome-level genome assembly of the water stick insect Ranatra chinensis (Heteroptera: Nepidae).</title>
        <authorList>
            <person name="Liu X."/>
        </authorList>
    </citation>
    <scope>NUCLEOTIDE SEQUENCE [LARGE SCALE GENOMIC DNA]</scope>
    <source>
        <strain evidence="16">Cailab_2021Rc</strain>
        <tissue evidence="16">Muscle</tissue>
    </source>
</reference>
<feature type="disulfide bond" evidence="10">
    <location>
        <begin position="116"/>
        <end position="131"/>
    </location>
</feature>
<gene>
    <name evidence="16" type="ORF">AAG570_006350</name>
</gene>